<dbReference type="EMBL" id="JBHSKT010000005">
    <property type="protein sequence ID" value="MFC5271071.1"/>
    <property type="molecule type" value="Genomic_DNA"/>
</dbReference>
<organism evidence="2 3">
    <name type="scientific">Adhaeribacter terreus</name>
    <dbReference type="NCBI Taxonomy" id="529703"/>
    <lineage>
        <taxon>Bacteria</taxon>
        <taxon>Pseudomonadati</taxon>
        <taxon>Bacteroidota</taxon>
        <taxon>Cytophagia</taxon>
        <taxon>Cytophagales</taxon>
        <taxon>Hymenobacteraceae</taxon>
        <taxon>Adhaeribacter</taxon>
    </lineage>
</organism>
<keyword evidence="3" id="KW-1185">Reference proteome</keyword>
<feature type="chain" id="PRO_5046085476" evidence="1">
    <location>
        <begin position="20"/>
        <end position="215"/>
    </location>
</feature>
<reference evidence="3" key="1">
    <citation type="journal article" date="2019" name="Int. J. Syst. Evol. Microbiol.">
        <title>The Global Catalogue of Microorganisms (GCM) 10K type strain sequencing project: providing services to taxonomists for standard genome sequencing and annotation.</title>
        <authorList>
            <consortium name="The Broad Institute Genomics Platform"/>
            <consortium name="The Broad Institute Genome Sequencing Center for Infectious Disease"/>
            <person name="Wu L."/>
            <person name="Ma J."/>
        </authorList>
    </citation>
    <scope>NUCLEOTIDE SEQUENCE [LARGE SCALE GENOMIC DNA]</scope>
    <source>
        <strain evidence="3">KACC 12602</strain>
    </source>
</reference>
<gene>
    <name evidence="2" type="ORF">ACFPIB_10650</name>
</gene>
<sequence>MKNIFLLLLLSLSFNVVFGQSRNITKSYCNCLATEPGVDSVKFKSCFTKVLGKAFANAEDETEKLELARNIDLELQKNCTEYVRILDKLNPVKGDWVLLKINPETKLTNDVCQQLASHRQLFYIEGNGDTTRVALSGGVWQETVGKARYVSRLDFKPKNNCEFILTFLESTDPNKGQFSQKGDQYKYRILDKTATHYIATASYGEIVYQFNLYFN</sequence>
<comment type="caution">
    <text evidence="2">The sequence shown here is derived from an EMBL/GenBank/DDBJ whole genome shotgun (WGS) entry which is preliminary data.</text>
</comment>
<feature type="signal peptide" evidence="1">
    <location>
        <begin position="1"/>
        <end position="19"/>
    </location>
</feature>
<keyword evidence="1" id="KW-0732">Signal</keyword>
<name>A0ABW0EDK4_9BACT</name>
<dbReference type="Proteomes" id="UP001596161">
    <property type="component" value="Unassembled WGS sequence"/>
</dbReference>
<evidence type="ECO:0000313" key="2">
    <source>
        <dbReference type="EMBL" id="MFC5271071.1"/>
    </source>
</evidence>
<proteinExistence type="predicted"/>
<accession>A0ABW0EDK4</accession>
<dbReference type="RefSeq" id="WP_378017437.1">
    <property type="nucleotide sequence ID" value="NZ_JBHSKT010000005.1"/>
</dbReference>
<evidence type="ECO:0000256" key="1">
    <source>
        <dbReference type="SAM" id="SignalP"/>
    </source>
</evidence>
<protein>
    <submittedName>
        <fullName evidence="2">Uncharacterized protein</fullName>
    </submittedName>
</protein>
<evidence type="ECO:0000313" key="3">
    <source>
        <dbReference type="Proteomes" id="UP001596161"/>
    </source>
</evidence>